<dbReference type="CDD" id="cd00761">
    <property type="entry name" value="Glyco_tranf_GTA_type"/>
    <property type="match status" value="1"/>
</dbReference>
<dbReference type="RefSeq" id="WP_338229086.1">
    <property type="nucleotide sequence ID" value="NZ_BTPE01000008.1"/>
</dbReference>
<feature type="domain" description="Glycosyltransferase 2-like" evidence="1">
    <location>
        <begin position="3"/>
        <end position="172"/>
    </location>
</feature>
<dbReference type="PANTHER" id="PTHR43685">
    <property type="entry name" value="GLYCOSYLTRANSFERASE"/>
    <property type="match status" value="1"/>
</dbReference>
<protein>
    <submittedName>
        <fullName evidence="2">Glycosyltransferase family 2 protein</fullName>
    </submittedName>
</protein>
<accession>A0ABQ6Q248</accession>
<proteinExistence type="predicted"/>
<dbReference type="PANTHER" id="PTHR43685:SF2">
    <property type="entry name" value="GLYCOSYLTRANSFERASE 2-LIKE DOMAIN-CONTAINING PROTEIN"/>
    <property type="match status" value="1"/>
</dbReference>
<sequence>MFSIIIPCHNKAPHIHRSISSVLNQSLGEWEMIFVDDASTDSSLEEVRKFEDRRIQVFQREIPGPGGYAARNFGVTKARFQWICFLDADDEWKPNYLKNLKFQIEKNEQIQFIGSAWEVSDGTTLKACSATNQFSSSSFHLLSFEEFLRKSISNSPVVWTSTACVKKDVFEKINGFPEGDCKSGGDIDTWFRLAEQVKVIGFWNEISGTYHIDSVNMVTRLGQTFEVPCVVKTIRNLLKERESDLVHLIKKYSNKYLLAQIAKSIKANRFNPELLEYFYGDLDWKKNAILKTFKFRALRGLYRQYLEKMGSFYG</sequence>
<dbReference type="InterPro" id="IPR001173">
    <property type="entry name" value="Glyco_trans_2-like"/>
</dbReference>
<dbReference type="Gene3D" id="3.90.550.10">
    <property type="entry name" value="Spore Coat Polysaccharide Biosynthesis Protein SpsA, Chain A"/>
    <property type="match status" value="1"/>
</dbReference>
<dbReference type="EMBL" id="BTPE01000008">
    <property type="protein sequence ID" value="GMQ34262.1"/>
    <property type="molecule type" value="Genomic_DNA"/>
</dbReference>
<evidence type="ECO:0000259" key="1">
    <source>
        <dbReference type="Pfam" id="PF00535"/>
    </source>
</evidence>
<organism evidence="2 3">
    <name type="scientific">Algoriphagus taiwanensis</name>
    <dbReference type="NCBI Taxonomy" id="1445656"/>
    <lineage>
        <taxon>Bacteria</taxon>
        <taxon>Pseudomonadati</taxon>
        <taxon>Bacteroidota</taxon>
        <taxon>Cytophagia</taxon>
        <taxon>Cytophagales</taxon>
        <taxon>Cyclobacteriaceae</taxon>
        <taxon>Algoriphagus</taxon>
    </lineage>
</organism>
<dbReference type="Proteomes" id="UP001307705">
    <property type="component" value="Unassembled WGS sequence"/>
</dbReference>
<dbReference type="Pfam" id="PF00535">
    <property type="entry name" value="Glycos_transf_2"/>
    <property type="match status" value="1"/>
</dbReference>
<evidence type="ECO:0000313" key="3">
    <source>
        <dbReference type="Proteomes" id="UP001307705"/>
    </source>
</evidence>
<comment type="caution">
    <text evidence="2">The sequence shown here is derived from an EMBL/GenBank/DDBJ whole genome shotgun (WGS) entry which is preliminary data.</text>
</comment>
<name>A0ABQ6Q248_9BACT</name>
<reference evidence="2 3" key="1">
    <citation type="submission" date="2023-08" db="EMBL/GenBank/DDBJ databases">
        <title>Draft genome sequence of Algoriphagus taiwanensis.</title>
        <authorList>
            <person name="Takatani N."/>
            <person name="Hosokawa M."/>
            <person name="Sawabe T."/>
        </authorList>
    </citation>
    <scope>NUCLEOTIDE SEQUENCE [LARGE SCALE GENOMIC DNA]</scope>
    <source>
        <strain evidence="2 3">JCM 19755</strain>
    </source>
</reference>
<dbReference type="InterPro" id="IPR050834">
    <property type="entry name" value="Glycosyltransf_2"/>
</dbReference>
<dbReference type="SUPFAM" id="SSF53448">
    <property type="entry name" value="Nucleotide-diphospho-sugar transferases"/>
    <property type="match status" value="1"/>
</dbReference>
<keyword evidence="3" id="KW-1185">Reference proteome</keyword>
<gene>
    <name evidence="2" type="ORF">Ataiwa_25340</name>
</gene>
<dbReference type="InterPro" id="IPR029044">
    <property type="entry name" value="Nucleotide-diphossugar_trans"/>
</dbReference>
<evidence type="ECO:0000313" key="2">
    <source>
        <dbReference type="EMBL" id="GMQ34262.1"/>
    </source>
</evidence>